<dbReference type="Proteomes" id="UP000299102">
    <property type="component" value="Unassembled WGS sequence"/>
</dbReference>
<reference evidence="1 2" key="1">
    <citation type="journal article" date="2019" name="Commun. Biol.">
        <title>The bagworm genome reveals a unique fibroin gene that provides high tensile strength.</title>
        <authorList>
            <person name="Kono N."/>
            <person name="Nakamura H."/>
            <person name="Ohtoshi R."/>
            <person name="Tomita M."/>
            <person name="Numata K."/>
            <person name="Arakawa K."/>
        </authorList>
    </citation>
    <scope>NUCLEOTIDE SEQUENCE [LARGE SCALE GENOMIC DNA]</scope>
</reference>
<proteinExistence type="predicted"/>
<name>A0A4C1U7T2_EUMVA</name>
<keyword evidence="2" id="KW-1185">Reference proteome</keyword>
<evidence type="ECO:0000313" key="1">
    <source>
        <dbReference type="EMBL" id="GBP22473.1"/>
    </source>
</evidence>
<protein>
    <submittedName>
        <fullName evidence="1">Uncharacterized protein</fullName>
    </submittedName>
</protein>
<comment type="caution">
    <text evidence="1">The sequence shown here is derived from an EMBL/GenBank/DDBJ whole genome shotgun (WGS) entry which is preliminary data.</text>
</comment>
<accession>A0A4C1U7T2</accession>
<gene>
    <name evidence="1" type="ORF">EVAR_78649_1</name>
</gene>
<organism evidence="1 2">
    <name type="scientific">Eumeta variegata</name>
    <name type="common">Bagworm moth</name>
    <name type="synonym">Eumeta japonica</name>
    <dbReference type="NCBI Taxonomy" id="151549"/>
    <lineage>
        <taxon>Eukaryota</taxon>
        <taxon>Metazoa</taxon>
        <taxon>Ecdysozoa</taxon>
        <taxon>Arthropoda</taxon>
        <taxon>Hexapoda</taxon>
        <taxon>Insecta</taxon>
        <taxon>Pterygota</taxon>
        <taxon>Neoptera</taxon>
        <taxon>Endopterygota</taxon>
        <taxon>Lepidoptera</taxon>
        <taxon>Glossata</taxon>
        <taxon>Ditrysia</taxon>
        <taxon>Tineoidea</taxon>
        <taxon>Psychidae</taxon>
        <taxon>Oiketicinae</taxon>
        <taxon>Eumeta</taxon>
    </lineage>
</organism>
<dbReference type="AlphaFoldDB" id="A0A4C1U7T2"/>
<dbReference type="EMBL" id="BGZK01000140">
    <property type="protein sequence ID" value="GBP22473.1"/>
    <property type="molecule type" value="Genomic_DNA"/>
</dbReference>
<evidence type="ECO:0000313" key="2">
    <source>
        <dbReference type="Proteomes" id="UP000299102"/>
    </source>
</evidence>
<sequence length="67" mass="7352">MGHFDGSKRLAVAERCKMDGYSKIGIETGIAIETGAGAEIDSWARDDIQNRTVTAITIDNELGRNRR</sequence>